<evidence type="ECO:0000256" key="1">
    <source>
        <dbReference type="SAM" id="Phobius"/>
    </source>
</evidence>
<keyword evidence="1" id="KW-0812">Transmembrane</keyword>
<gene>
    <name evidence="2" type="ORF">BDBG_18117</name>
</gene>
<sequence length="169" mass="18741">CTIMNNTSSLSSYILSTVFFSAESSCIDRSAFTDNSELNVESLIKNLKNMIMKKLLILCVIRSSMSLSVSSITSFPAALSLSSILISMSDSLTSATSVLITLTSATSDFTVSAFIISSSHFKKILYRLNKLHFSRITLSLNSVKIAKDIHVFRNRNVDVVLFYTYRHEA</sequence>
<dbReference type="VEuPathDB" id="FungiDB:BDBG_18117"/>
<organism evidence="2 3">
    <name type="scientific">Blastomyces gilchristii (strain SLH14081)</name>
    <name type="common">Blastomyces dermatitidis</name>
    <dbReference type="NCBI Taxonomy" id="559298"/>
    <lineage>
        <taxon>Eukaryota</taxon>
        <taxon>Fungi</taxon>
        <taxon>Dikarya</taxon>
        <taxon>Ascomycota</taxon>
        <taxon>Pezizomycotina</taxon>
        <taxon>Eurotiomycetes</taxon>
        <taxon>Eurotiomycetidae</taxon>
        <taxon>Onygenales</taxon>
        <taxon>Ajellomycetaceae</taxon>
        <taxon>Blastomyces</taxon>
    </lineage>
</organism>
<keyword evidence="3" id="KW-1185">Reference proteome</keyword>
<feature type="transmembrane region" description="Helical" evidence="1">
    <location>
        <begin position="98"/>
        <end position="117"/>
    </location>
</feature>
<evidence type="ECO:0000313" key="2">
    <source>
        <dbReference type="EMBL" id="OAT14597.1"/>
    </source>
</evidence>
<keyword evidence="1" id="KW-0472">Membrane</keyword>
<name>A0A179V5A2_BLAGS</name>
<feature type="non-terminal residue" evidence="2">
    <location>
        <position position="1"/>
    </location>
</feature>
<reference evidence="3" key="1">
    <citation type="journal article" date="2015" name="PLoS Genet.">
        <title>The dynamic genome and transcriptome of the human fungal pathogen Blastomyces and close relative Emmonsia.</title>
        <authorList>
            <person name="Munoz J.F."/>
            <person name="Gauthier G.M."/>
            <person name="Desjardins C.A."/>
            <person name="Gallo J.E."/>
            <person name="Holder J."/>
            <person name="Sullivan T.D."/>
            <person name="Marty A.J."/>
            <person name="Carmen J.C."/>
            <person name="Chen Z."/>
            <person name="Ding L."/>
            <person name="Gujja S."/>
            <person name="Magrini V."/>
            <person name="Misas E."/>
            <person name="Mitreva M."/>
            <person name="Priest M."/>
            <person name="Saif S."/>
            <person name="Whiston E.A."/>
            <person name="Young S."/>
            <person name="Zeng Q."/>
            <person name="Goldman W.E."/>
            <person name="Mardis E.R."/>
            <person name="Taylor J.W."/>
            <person name="McEwen J.G."/>
            <person name="Clay O.K."/>
            <person name="Klein B.S."/>
            <person name="Cuomo C.A."/>
        </authorList>
    </citation>
    <scope>NUCLEOTIDE SEQUENCE [LARGE SCALE GENOMIC DNA]</scope>
    <source>
        <strain evidence="3">SLH14081</strain>
    </source>
</reference>
<dbReference type="Proteomes" id="UP000002038">
    <property type="component" value="Unassembled WGS sequence"/>
</dbReference>
<feature type="non-terminal residue" evidence="2">
    <location>
        <position position="169"/>
    </location>
</feature>
<dbReference type="GeneID" id="42529593"/>
<dbReference type="RefSeq" id="XP_031581558.1">
    <property type="nucleotide sequence ID" value="XM_031725698.1"/>
</dbReference>
<dbReference type="AlphaFoldDB" id="A0A179V5A2"/>
<protein>
    <submittedName>
        <fullName evidence="2">Uncharacterized protein</fullName>
    </submittedName>
</protein>
<evidence type="ECO:0000313" key="3">
    <source>
        <dbReference type="Proteomes" id="UP000002038"/>
    </source>
</evidence>
<keyword evidence="1" id="KW-1133">Transmembrane helix</keyword>
<feature type="transmembrane region" description="Helical" evidence="1">
    <location>
        <begin position="55"/>
        <end position="78"/>
    </location>
</feature>
<dbReference type="EMBL" id="GG657535">
    <property type="protein sequence ID" value="OAT14597.1"/>
    <property type="molecule type" value="Genomic_DNA"/>
</dbReference>
<dbReference type="KEGG" id="bgh:BDBG_18117"/>
<accession>A0A179V5A2</accession>
<proteinExistence type="predicted"/>